<comment type="caution">
    <text evidence="2">The sequence shown here is derived from an EMBL/GenBank/DDBJ whole genome shotgun (WGS) entry which is preliminary data.</text>
</comment>
<proteinExistence type="predicted"/>
<keyword evidence="3" id="KW-1185">Reference proteome</keyword>
<feature type="compositionally biased region" description="Low complexity" evidence="1">
    <location>
        <begin position="14"/>
        <end position="27"/>
    </location>
</feature>
<evidence type="ECO:0000313" key="2">
    <source>
        <dbReference type="EMBL" id="GHJ84969.1"/>
    </source>
</evidence>
<feature type="region of interest" description="Disordered" evidence="1">
    <location>
        <begin position="1"/>
        <end position="27"/>
    </location>
</feature>
<dbReference type="AlphaFoldDB" id="A0A8H3YD61"/>
<dbReference type="EMBL" id="BLZA01000010">
    <property type="protein sequence ID" value="GHJ84969.1"/>
    <property type="molecule type" value="Genomic_DNA"/>
</dbReference>
<evidence type="ECO:0000313" key="3">
    <source>
        <dbReference type="Proteomes" id="UP000620104"/>
    </source>
</evidence>
<sequence>MNPKSRTITRGRRGSSTSCSSLPATASASVSRRTVVVPVVPTGVVSVSSASSSCTALSAPASVPFEFRYRGGIVSPSRPGCGINVLGLRLLVDDPDSVVVALRGLDLAASDPLLETET</sequence>
<name>A0A8H3YD61_9TREE</name>
<organism evidence="2 3">
    <name type="scientific">Naganishia liquefaciens</name>
    <dbReference type="NCBI Taxonomy" id="104408"/>
    <lineage>
        <taxon>Eukaryota</taxon>
        <taxon>Fungi</taxon>
        <taxon>Dikarya</taxon>
        <taxon>Basidiomycota</taxon>
        <taxon>Agaricomycotina</taxon>
        <taxon>Tremellomycetes</taxon>
        <taxon>Filobasidiales</taxon>
        <taxon>Filobasidiaceae</taxon>
        <taxon>Naganishia</taxon>
    </lineage>
</organism>
<accession>A0A8H3YD61</accession>
<dbReference type="Proteomes" id="UP000620104">
    <property type="component" value="Unassembled WGS sequence"/>
</dbReference>
<evidence type="ECO:0000256" key="1">
    <source>
        <dbReference type="SAM" id="MobiDB-lite"/>
    </source>
</evidence>
<gene>
    <name evidence="2" type="ORF">NliqN6_1371</name>
</gene>
<reference evidence="2" key="1">
    <citation type="submission" date="2020-07" db="EMBL/GenBank/DDBJ databases">
        <title>Draft Genome Sequence of a Deep-Sea Yeast, Naganishia (Cryptococcus) liquefaciens strain N6.</title>
        <authorList>
            <person name="Han Y.W."/>
            <person name="Kajitani R."/>
            <person name="Morimoto H."/>
            <person name="Parhat M."/>
            <person name="Tsubouchi H."/>
            <person name="Bakenova O."/>
            <person name="Ogata M."/>
            <person name="Argunhan B."/>
            <person name="Aoki R."/>
            <person name="Kajiwara S."/>
            <person name="Itoh T."/>
            <person name="Iwasaki H."/>
        </authorList>
    </citation>
    <scope>NUCLEOTIDE SEQUENCE</scope>
    <source>
        <strain evidence="2">N6</strain>
    </source>
</reference>
<protein>
    <submittedName>
        <fullName evidence="2">Uncharacterized protein</fullName>
    </submittedName>
</protein>